<dbReference type="Proteomes" id="UP000184301">
    <property type="component" value="Unassembled WGS sequence"/>
</dbReference>
<dbReference type="InterPro" id="IPR050639">
    <property type="entry name" value="SSR_resolvase"/>
</dbReference>
<protein>
    <submittedName>
        <fullName evidence="2">Recombinase</fullName>
    </submittedName>
</protein>
<dbReference type="InterPro" id="IPR011109">
    <property type="entry name" value="DNA_bind_recombinase_dom"/>
</dbReference>
<dbReference type="PANTHER" id="PTHR30461:SF19">
    <property type="entry name" value="SITE-SPECIFIC RECOMBINASE RESOLVASE FAMILY"/>
    <property type="match status" value="1"/>
</dbReference>
<dbReference type="AlphaFoldDB" id="A0A1M6XFI6"/>
<dbReference type="GO" id="GO:0000150">
    <property type="term" value="F:DNA strand exchange activity"/>
    <property type="evidence" value="ECO:0007669"/>
    <property type="project" value="InterPro"/>
</dbReference>
<feature type="domain" description="Recombinase" evidence="1">
    <location>
        <begin position="2"/>
        <end position="103"/>
    </location>
</feature>
<dbReference type="EMBL" id="FQZY01000157">
    <property type="protein sequence ID" value="SHL04575.1"/>
    <property type="molecule type" value="Genomic_DNA"/>
</dbReference>
<dbReference type="STRING" id="1121950.SAMN02745243_04197"/>
<organism evidence="2 3">
    <name type="scientific">Hespellia stercorisuis DSM 15480</name>
    <dbReference type="NCBI Taxonomy" id="1121950"/>
    <lineage>
        <taxon>Bacteria</taxon>
        <taxon>Bacillati</taxon>
        <taxon>Bacillota</taxon>
        <taxon>Clostridia</taxon>
        <taxon>Lachnospirales</taxon>
        <taxon>Lachnospiraceae</taxon>
        <taxon>Hespellia</taxon>
    </lineage>
</organism>
<evidence type="ECO:0000259" key="1">
    <source>
        <dbReference type="Pfam" id="PF07508"/>
    </source>
</evidence>
<keyword evidence="3" id="KW-1185">Reference proteome</keyword>
<evidence type="ECO:0000313" key="3">
    <source>
        <dbReference type="Proteomes" id="UP000184301"/>
    </source>
</evidence>
<reference evidence="2 3" key="1">
    <citation type="submission" date="2016-11" db="EMBL/GenBank/DDBJ databases">
        <authorList>
            <person name="Jaros S."/>
            <person name="Januszkiewicz K."/>
            <person name="Wedrychowicz H."/>
        </authorList>
    </citation>
    <scope>NUCLEOTIDE SEQUENCE [LARGE SCALE GENOMIC DNA]</scope>
    <source>
        <strain evidence="2 3">DSM 15480</strain>
    </source>
</reference>
<dbReference type="InterPro" id="IPR038109">
    <property type="entry name" value="DNA_bind_recomb_sf"/>
</dbReference>
<dbReference type="PANTHER" id="PTHR30461">
    <property type="entry name" value="DNA-INVERTASE FROM LAMBDOID PROPHAGE"/>
    <property type="match status" value="1"/>
</dbReference>
<dbReference type="Pfam" id="PF07508">
    <property type="entry name" value="Recombinase"/>
    <property type="match status" value="1"/>
</dbReference>
<proteinExistence type="predicted"/>
<name>A0A1M6XFI6_9FIRM</name>
<gene>
    <name evidence="2" type="ORF">SAMN02745243_04197</name>
</gene>
<evidence type="ECO:0000313" key="2">
    <source>
        <dbReference type="EMBL" id="SHL04575.1"/>
    </source>
</evidence>
<dbReference type="GO" id="GO:0003677">
    <property type="term" value="F:DNA binding"/>
    <property type="evidence" value="ECO:0007669"/>
    <property type="project" value="InterPro"/>
</dbReference>
<accession>A0A1M6XFI6</accession>
<sequence length="331" mass="38747">MDGNNSIQIANILNKQKIKTPAWYKNKSDRRKYNIDDKTCWTATKIMKIIRDQRYAGDMVGNVRVNTKIAKVSNVRVDREDWIIVENTHEAIISKEVFKEVNECIMPLAERKNVALGENRRSGFCYCPHCGRLLQKNNTTINPYFYCTHGVYDSQCQGTKIMVNDLYQTLAEIIRAYIKMLVDVDSFVLRNKSKTMRSNKSEMSAADIDKEIEKLKQSTTGLYEKYRDGIMDKDDYLVHKKKVSTNIDELVQNKMKILNGIGAKQEQLVWEEEIRNVIQSYKDKETYSEKDFNNLISRVDFEGEAIKIKWRFMDHIEPVLRMMLFSEKQAM</sequence>
<dbReference type="Gene3D" id="3.90.1750.20">
    <property type="entry name" value="Putative Large Serine Recombinase, Chain B, Domain 2"/>
    <property type="match status" value="1"/>
</dbReference>